<reference evidence="2 3" key="1">
    <citation type="submission" date="2014-06" db="EMBL/GenBank/DDBJ databases">
        <title>Evolutionary Origins and Diversification of the Mycorrhizal Mutualists.</title>
        <authorList>
            <consortium name="DOE Joint Genome Institute"/>
            <consortium name="Mycorrhizal Genomics Consortium"/>
            <person name="Kohler A."/>
            <person name="Kuo A."/>
            <person name="Nagy L.G."/>
            <person name="Floudas D."/>
            <person name="Copeland A."/>
            <person name="Barry K.W."/>
            <person name="Cichocki N."/>
            <person name="Veneault-Fourrey C."/>
            <person name="LaButti K."/>
            <person name="Lindquist E.A."/>
            <person name="Lipzen A."/>
            <person name="Lundell T."/>
            <person name="Morin E."/>
            <person name="Murat C."/>
            <person name="Riley R."/>
            <person name="Ohm R."/>
            <person name="Sun H."/>
            <person name="Tunlid A."/>
            <person name="Henrissat B."/>
            <person name="Grigoriev I.V."/>
            <person name="Hibbett D.S."/>
            <person name="Martin F."/>
        </authorList>
    </citation>
    <scope>NUCLEOTIDE SEQUENCE [LARGE SCALE GENOMIC DNA]</scope>
    <source>
        <strain evidence="2 3">SS14</strain>
    </source>
</reference>
<gene>
    <name evidence="2" type="ORF">M422DRAFT_782519</name>
</gene>
<dbReference type="Proteomes" id="UP000054279">
    <property type="component" value="Unassembled WGS sequence"/>
</dbReference>
<sequence length="289" mass="33421">MSYGYSGTYDPRTSHPQPAYAPAAPIPLAAGSSRDHYSQSFQPQYVYEPTADYLANLRVKHEEQLSRDITYPPHLEWEAYNIEHRHHPDPKSNLSNFIEASDRRFGEPASCAPSAYGVAWIDYETPYQVYGVSVFKPLWRPSASQKYRKRIVGERIRKSRELMGLERLPNSAYGKPNWDQKSHEWSFVNCVEHSTLPTIINEAQRYREPNDLLIINIEVRTRAHHVEERGQAAFDPRPLCRNCVVFVNHLTQKDESLVILDHAVGRKPRVYASDRAKKIYSQIKNKLND</sequence>
<evidence type="ECO:0000313" key="2">
    <source>
        <dbReference type="EMBL" id="KIJ35502.1"/>
    </source>
</evidence>
<feature type="compositionally biased region" description="Low complexity" evidence="1">
    <location>
        <begin position="16"/>
        <end position="26"/>
    </location>
</feature>
<keyword evidence="3" id="KW-1185">Reference proteome</keyword>
<dbReference type="EMBL" id="KN837188">
    <property type="protein sequence ID" value="KIJ35502.1"/>
    <property type="molecule type" value="Genomic_DNA"/>
</dbReference>
<accession>A0A0C9V1G7</accession>
<evidence type="ECO:0000313" key="3">
    <source>
        <dbReference type="Proteomes" id="UP000054279"/>
    </source>
</evidence>
<dbReference type="AlphaFoldDB" id="A0A0C9V1G7"/>
<feature type="region of interest" description="Disordered" evidence="1">
    <location>
        <begin position="1"/>
        <end position="26"/>
    </location>
</feature>
<organism evidence="2 3">
    <name type="scientific">Sphaerobolus stellatus (strain SS14)</name>
    <dbReference type="NCBI Taxonomy" id="990650"/>
    <lineage>
        <taxon>Eukaryota</taxon>
        <taxon>Fungi</taxon>
        <taxon>Dikarya</taxon>
        <taxon>Basidiomycota</taxon>
        <taxon>Agaricomycotina</taxon>
        <taxon>Agaricomycetes</taxon>
        <taxon>Phallomycetidae</taxon>
        <taxon>Geastrales</taxon>
        <taxon>Sphaerobolaceae</taxon>
        <taxon>Sphaerobolus</taxon>
    </lineage>
</organism>
<name>A0A0C9V1G7_SPHS4</name>
<evidence type="ECO:0000256" key="1">
    <source>
        <dbReference type="SAM" id="MobiDB-lite"/>
    </source>
</evidence>
<dbReference type="HOGENOM" id="CLU_963677_0_0_1"/>
<protein>
    <submittedName>
        <fullName evidence="2">Uncharacterized protein</fullName>
    </submittedName>
</protein>
<proteinExistence type="predicted"/>